<sequence>MAPIIASPDAFAQSTEYAEVLNRLTHTIPELRQAGYVVQSLSYLDLERKKRCDNCNTRCTRDTTQPLSKANSIPSPGTKYSDRQLQPQPRKDSEKEKTPAEETLRCKFHPGKYVKKKWTCCGNPGSAKPCGGATEHKARIYGPRELEGRWQFHQTPGLSTQPERCAAVAIDCEMGTAFDGESELIRLSMVDYFSGAILIDKLVFPSVKIQHYNTRWSGVTALQMDKAYRRGQCIMGMGAARREVLEFVGPGTIVVGHGAQNDFSSLRWIHHRVIDSYLIENAIAKKEAQAEADELAAKLATATGPESSTSAESIKAPPAQQKAGMSLKALIKRRCGRDIQTKGKNGHDSLEDAVAARDLVHFHVMALLEDAVTM</sequence>
<name>A0AA40DNZ9_9PEZI</name>
<dbReference type="InterPro" id="IPR013520">
    <property type="entry name" value="Ribonucl_H"/>
</dbReference>
<dbReference type="GO" id="GO:0000027">
    <property type="term" value="P:ribosomal large subunit assembly"/>
    <property type="evidence" value="ECO:0007669"/>
    <property type="project" value="TreeGrafter"/>
</dbReference>
<keyword evidence="2" id="KW-0540">Nuclease</keyword>
<dbReference type="PANTHER" id="PTHR12801:SF45">
    <property type="entry name" value="RNA EXONUCLEASE 4"/>
    <property type="match status" value="1"/>
</dbReference>
<evidence type="ECO:0000256" key="1">
    <source>
        <dbReference type="ARBA" id="ARBA00022552"/>
    </source>
</evidence>
<feature type="compositionally biased region" description="Polar residues" evidence="6">
    <location>
        <begin position="63"/>
        <end position="75"/>
    </location>
</feature>
<gene>
    <name evidence="8" type="ORF">B0H67DRAFT_493100</name>
</gene>
<keyword evidence="3" id="KW-0378">Hydrolase</keyword>
<feature type="region of interest" description="Disordered" evidence="6">
    <location>
        <begin position="299"/>
        <end position="323"/>
    </location>
</feature>
<evidence type="ECO:0000256" key="5">
    <source>
        <dbReference type="ARBA" id="ARBA00025599"/>
    </source>
</evidence>
<feature type="domain" description="Exonuclease" evidence="7">
    <location>
        <begin position="166"/>
        <end position="369"/>
    </location>
</feature>
<evidence type="ECO:0000256" key="4">
    <source>
        <dbReference type="ARBA" id="ARBA00022839"/>
    </source>
</evidence>
<dbReference type="GO" id="GO:0006364">
    <property type="term" value="P:rRNA processing"/>
    <property type="evidence" value="ECO:0007669"/>
    <property type="project" value="UniProtKB-KW"/>
</dbReference>
<dbReference type="CDD" id="cd06137">
    <property type="entry name" value="DEDDh_RNase"/>
    <property type="match status" value="1"/>
</dbReference>
<feature type="region of interest" description="Disordered" evidence="6">
    <location>
        <begin position="63"/>
        <end position="101"/>
    </location>
</feature>
<dbReference type="Proteomes" id="UP001172102">
    <property type="component" value="Unassembled WGS sequence"/>
</dbReference>
<dbReference type="Gene3D" id="3.30.420.10">
    <property type="entry name" value="Ribonuclease H-like superfamily/Ribonuclease H"/>
    <property type="match status" value="1"/>
</dbReference>
<keyword evidence="1" id="KW-0698">rRNA processing</keyword>
<dbReference type="InterPro" id="IPR012337">
    <property type="entry name" value="RNaseH-like_sf"/>
</dbReference>
<dbReference type="InterPro" id="IPR047021">
    <property type="entry name" value="REXO1/3/4-like"/>
</dbReference>
<dbReference type="GO" id="GO:0003676">
    <property type="term" value="F:nucleic acid binding"/>
    <property type="evidence" value="ECO:0007669"/>
    <property type="project" value="InterPro"/>
</dbReference>
<protein>
    <submittedName>
        <fullName evidence="8">Ribonuclease H-like domain-containing protein</fullName>
    </submittedName>
</protein>
<dbReference type="EMBL" id="JAUKUA010000005">
    <property type="protein sequence ID" value="KAK0710674.1"/>
    <property type="molecule type" value="Genomic_DNA"/>
</dbReference>
<evidence type="ECO:0000259" key="7">
    <source>
        <dbReference type="SMART" id="SM00479"/>
    </source>
</evidence>
<dbReference type="PANTHER" id="PTHR12801">
    <property type="entry name" value="RNA EXONUCLEASE REXO1 / RECO3 FAMILY MEMBER-RELATED"/>
    <property type="match status" value="1"/>
</dbReference>
<dbReference type="SUPFAM" id="SSF53098">
    <property type="entry name" value="Ribonuclease H-like"/>
    <property type="match status" value="1"/>
</dbReference>
<accession>A0AA40DNZ9</accession>
<evidence type="ECO:0000256" key="3">
    <source>
        <dbReference type="ARBA" id="ARBA00022801"/>
    </source>
</evidence>
<keyword evidence="9" id="KW-1185">Reference proteome</keyword>
<dbReference type="GO" id="GO:0004527">
    <property type="term" value="F:exonuclease activity"/>
    <property type="evidence" value="ECO:0007669"/>
    <property type="project" value="UniProtKB-KW"/>
</dbReference>
<evidence type="ECO:0000256" key="6">
    <source>
        <dbReference type="SAM" id="MobiDB-lite"/>
    </source>
</evidence>
<dbReference type="AlphaFoldDB" id="A0AA40DNZ9"/>
<feature type="compositionally biased region" description="Basic and acidic residues" evidence="6">
    <location>
        <begin position="89"/>
        <end position="101"/>
    </location>
</feature>
<dbReference type="SMART" id="SM00479">
    <property type="entry name" value="EXOIII"/>
    <property type="match status" value="1"/>
</dbReference>
<dbReference type="InterPro" id="IPR036397">
    <property type="entry name" value="RNaseH_sf"/>
</dbReference>
<dbReference type="GO" id="GO:0005634">
    <property type="term" value="C:nucleus"/>
    <property type="evidence" value="ECO:0007669"/>
    <property type="project" value="TreeGrafter"/>
</dbReference>
<proteinExistence type="predicted"/>
<comment type="function">
    <text evidence="5">Exoribonuclease involved in ribosome biosynthesis. Involved in the processing of ITS1, the internal transcribed spacer localized between the 18S and 5.8S rRNAs.</text>
</comment>
<reference evidence="8" key="1">
    <citation type="submission" date="2023-06" db="EMBL/GenBank/DDBJ databases">
        <title>Genome-scale phylogeny and comparative genomics of the fungal order Sordariales.</title>
        <authorList>
            <consortium name="Lawrence Berkeley National Laboratory"/>
            <person name="Hensen N."/>
            <person name="Bonometti L."/>
            <person name="Westerberg I."/>
            <person name="Brannstrom I.O."/>
            <person name="Guillou S."/>
            <person name="Cros-Aarteil S."/>
            <person name="Calhoun S."/>
            <person name="Haridas S."/>
            <person name="Kuo A."/>
            <person name="Mondo S."/>
            <person name="Pangilinan J."/>
            <person name="Riley R."/>
            <person name="Labutti K."/>
            <person name="Andreopoulos B."/>
            <person name="Lipzen A."/>
            <person name="Chen C."/>
            <person name="Yanf M."/>
            <person name="Daum C."/>
            <person name="Ng V."/>
            <person name="Clum A."/>
            <person name="Steindorff A."/>
            <person name="Ohm R."/>
            <person name="Martin F."/>
            <person name="Silar P."/>
            <person name="Natvig D."/>
            <person name="Lalanne C."/>
            <person name="Gautier V."/>
            <person name="Ament-Velasquez S.L."/>
            <person name="Kruys A."/>
            <person name="Hutchinson M.I."/>
            <person name="Powell A.J."/>
            <person name="Barry K."/>
            <person name="Miller A.N."/>
            <person name="Grigoriev I.V."/>
            <person name="Debuchy R."/>
            <person name="Gladieux P."/>
            <person name="Thoren M.H."/>
            <person name="Johannesson H."/>
        </authorList>
    </citation>
    <scope>NUCLEOTIDE SEQUENCE</scope>
    <source>
        <strain evidence="8">SMH4607-1</strain>
    </source>
</reference>
<evidence type="ECO:0000313" key="8">
    <source>
        <dbReference type="EMBL" id="KAK0710674.1"/>
    </source>
</evidence>
<evidence type="ECO:0000256" key="2">
    <source>
        <dbReference type="ARBA" id="ARBA00022722"/>
    </source>
</evidence>
<organism evidence="8 9">
    <name type="scientific">Lasiosphaeris hirsuta</name>
    <dbReference type="NCBI Taxonomy" id="260670"/>
    <lineage>
        <taxon>Eukaryota</taxon>
        <taxon>Fungi</taxon>
        <taxon>Dikarya</taxon>
        <taxon>Ascomycota</taxon>
        <taxon>Pezizomycotina</taxon>
        <taxon>Sordariomycetes</taxon>
        <taxon>Sordariomycetidae</taxon>
        <taxon>Sordariales</taxon>
        <taxon>Lasiosphaeriaceae</taxon>
        <taxon>Lasiosphaeris</taxon>
    </lineage>
</organism>
<comment type="caution">
    <text evidence="8">The sequence shown here is derived from an EMBL/GenBank/DDBJ whole genome shotgun (WGS) entry which is preliminary data.</text>
</comment>
<evidence type="ECO:0000313" key="9">
    <source>
        <dbReference type="Proteomes" id="UP001172102"/>
    </source>
</evidence>
<keyword evidence="4" id="KW-0269">Exonuclease</keyword>